<dbReference type="AlphaFoldDB" id="A0A8J3Q832"/>
<dbReference type="PANTHER" id="PTHR45832">
    <property type="entry name" value="SERINE/THREONINE-PROTEIN KINASE SAMKA-RELATED-RELATED"/>
    <property type="match status" value="1"/>
</dbReference>
<organism evidence="5 6">
    <name type="scientific">Rhizocola hellebori</name>
    <dbReference type="NCBI Taxonomy" id="1392758"/>
    <lineage>
        <taxon>Bacteria</taxon>
        <taxon>Bacillati</taxon>
        <taxon>Actinomycetota</taxon>
        <taxon>Actinomycetes</taxon>
        <taxon>Micromonosporales</taxon>
        <taxon>Micromonosporaceae</taxon>
        <taxon>Rhizocola</taxon>
    </lineage>
</organism>
<dbReference type="EMBL" id="BONY01000021">
    <property type="protein sequence ID" value="GIH05774.1"/>
    <property type="molecule type" value="Genomic_DNA"/>
</dbReference>
<dbReference type="InterPro" id="IPR051931">
    <property type="entry name" value="PAK3-like"/>
</dbReference>
<feature type="domain" description="Protein kinase" evidence="4">
    <location>
        <begin position="1"/>
        <end position="247"/>
    </location>
</feature>
<evidence type="ECO:0000256" key="2">
    <source>
        <dbReference type="ARBA" id="ARBA00022741"/>
    </source>
</evidence>
<evidence type="ECO:0000313" key="6">
    <source>
        <dbReference type="Proteomes" id="UP000612899"/>
    </source>
</evidence>
<dbReference type="Pfam" id="PF00069">
    <property type="entry name" value="Pkinase"/>
    <property type="match status" value="1"/>
</dbReference>
<reference evidence="5" key="1">
    <citation type="submission" date="2021-01" db="EMBL/GenBank/DDBJ databases">
        <title>Whole genome shotgun sequence of Rhizocola hellebori NBRC 109834.</title>
        <authorList>
            <person name="Komaki H."/>
            <person name="Tamura T."/>
        </authorList>
    </citation>
    <scope>NUCLEOTIDE SEQUENCE</scope>
    <source>
        <strain evidence="5">NBRC 109834</strain>
    </source>
</reference>
<evidence type="ECO:0000256" key="3">
    <source>
        <dbReference type="ARBA" id="ARBA00022840"/>
    </source>
</evidence>
<keyword evidence="6" id="KW-1185">Reference proteome</keyword>
<comment type="similarity">
    <text evidence="1">Belongs to the protein kinase superfamily. STE Ser/Thr protein kinase family. STE20 subfamily.</text>
</comment>
<keyword evidence="3" id="KW-0067">ATP-binding</keyword>
<keyword evidence="2" id="KW-0547">Nucleotide-binding</keyword>
<dbReference type="Gene3D" id="3.30.200.20">
    <property type="entry name" value="Phosphorylase Kinase, domain 1"/>
    <property type="match status" value="1"/>
</dbReference>
<dbReference type="PANTHER" id="PTHR45832:SF22">
    <property type="entry name" value="SERINE_THREONINE-PROTEIN KINASE SAMKA-RELATED"/>
    <property type="match status" value="1"/>
</dbReference>
<gene>
    <name evidence="5" type="ORF">Rhe02_38410</name>
</gene>
<dbReference type="PROSITE" id="PS50011">
    <property type="entry name" value="PROTEIN_KINASE_DOM"/>
    <property type="match status" value="1"/>
</dbReference>
<dbReference type="Gene3D" id="1.10.510.10">
    <property type="entry name" value="Transferase(Phosphotransferase) domain 1"/>
    <property type="match status" value="1"/>
</dbReference>
<proteinExistence type="inferred from homology"/>
<evidence type="ECO:0000259" key="4">
    <source>
        <dbReference type="PROSITE" id="PS50011"/>
    </source>
</evidence>
<protein>
    <recommendedName>
        <fullName evidence="4">Protein kinase domain-containing protein</fullName>
    </recommendedName>
</protein>
<dbReference type="Proteomes" id="UP000612899">
    <property type="component" value="Unassembled WGS sequence"/>
</dbReference>
<dbReference type="SUPFAM" id="SSF56112">
    <property type="entry name" value="Protein kinase-like (PK-like)"/>
    <property type="match status" value="1"/>
</dbReference>
<comment type="caution">
    <text evidence="5">The sequence shown here is derived from an EMBL/GenBank/DDBJ whole genome shotgun (WGS) entry which is preliminary data.</text>
</comment>
<dbReference type="PROSITE" id="PS00109">
    <property type="entry name" value="PROTEIN_KINASE_TYR"/>
    <property type="match status" value="1"/>
</dbReference>
<name>A0A8J3Q832_9ACTN</name>
<evidence type="ECO:0000313" key="5">
    <source>
        <dbReference type="EMBL" id="GIH05774.1"/>
    </source>
</evidence>
<dbReference type="GO" id="GO:0005524">
    <property type="term" value="F:ATP binding"/>
    <property type="evidence" value="ECO:0007669"/>
    <property type="project" value="UniProtKB-KW"/>
</dbReference>
<dbReference type="InterPro" id="IPR011009">
    <property type="entry name" value="Kinase-like_dom_sf"/>
</dbReference>
<dbReference type="InterPro" id="IPR008266">
    <property type="entry name" value="Tyr_kinase_AS"/>
</dbReference>
<dbReference type="InterPro" id="IPR000719">
    <property type="entry name" value="Prot_kinase_dom"/>
</dbReference>
<dbReference type="CDD" id="cd14014">
    <property type="entry name" value="STKc_PknB_like"/>
    <property type="match status" value="1"/>
</dbReference>
<dbReference type="GO" id="GO:0004672">
    <property type="term" value="F:protein kinase activity"/>
    <property type="evidence" value="ECO:0007669"/>
    <property type="project" value="InterPro"/>
</dbReference>
<sequence>MGRVWLAHDENLLRDVAVKQVVAPPNIDSREKDRVRRLAVREAQAAAQISHPNAVRIYDIVHSETMPWIVMEYVPSRSLHQLLREKGSPFTPGFVAMIGLAVLDALTAAHRAGVLHRDVTPHNILVGDDKRIFLTDFGLAAWNPFDGRTLLAGEMAGKPQYMAPERLQFGMSIPEGDLWSLGATLYAAVEGRVPFIRDSLAETLTAQIHEAPDPPRYAGPLTPILCGLLQREPKLRMGAPEVRTQLLKIMGLPDEGAVAQREIVPRRQRLQSAQTVAMVPAPAA</sequence>
<accession>A0A8J3Q832</accession>
<evidence type="ECO:0000256" key="1">
    <source>
        <dbReference type="ARBA" id="ARBA00008874"/>
    </source>
</evidence>